<evidence type="ECO:0000313" key="11">
    <source>
        <dbReference type="Proteomes" id="UP000179807"/>
    </source>
</evidence>
<protein>
    <submittedName>
        <fullName evidence="10">Adenylate and Guanylate cyclase catalytic domain containing protein</fullName>
    </submittedName>
</protein>
<comment type="caution">
    <text evidence="10">The sequence shown here is derived from an EMBL/GenBank/DDBJ whole genome shotgun (WGS) entry which is preliminary data.</text>
</comment>
<dbReference type="PANTHER" id="PTHR11920">
    <property type="entry name" value="GUANYLYL CYCLASE"/>
    <property type="match status" value="1"/>
</dbReference>
<keyword evidence="5 7" id="KW-0472">Membrane</keyword>
<dbReference type="SUPFAM" id="SSF55073">
    <property type="entry name" value="Nucleotide cyclase"/>
    <property type="match status" value="1"/>
</dbReference>
<dbReference type="GeneID" id="94825856"/>
<dbReference type="InterPro" id="IPR029787">
    <property type="entry name" value="Nucleotide_cyclase"/>
</dbReference>
<dbReference type="SMART" id="SM00091">
    <property type="entry name" value="PAS"/>
    <property type="match status" value="1"/>
</dbReference>
<accession>A0A1J4KSS2</accession>
<evidence type="ECO:0000256" key="7">
    <source>
        <dbReference type="SAM" id="Phobius"/>
    </source>
</evidence>
<dbReference type="Gene3D" id="3.30.450.20">
    <property type="entry name" value="PAS domain"/>
    <property type="match status" value="1"/>
</dbReference>
<dbReference type="GO" id="GO:0005886">
    <property type="term" value="C:plasma membrane"/>
    <property type="evidence" value="ECO:0007669"/>
    <property type="project" value="TreeGrafter"/>
</dbReference>
<dbReference type="RefSeq" id="XP_068367290.1">
    <property type="nucleotide sequence ID" value="XM_068491152.1"/>
</dbReference>
<feature type="transmembrane region" description="Helical" evidence="7">
    <location>
        <begin position="944"/>
        <end position="970"/>
    </location>
</feature>
<gene>
    <name evidence="10" type="ORF">TRFO_03201</name>
</gene>
<dbReference type="SMART" id="SM00044">
    <property type="entry name" value="CYCc"/>
    <property type="match status" value="1"/>
</dbReference>
<keyword evidence="11" id="KW-1185">Reference proteome</keyword>
<dbReference type="GO" id="GO:0035556">
    <property type="term" value="P:intracellular signal transduction"/>
    <property type="evidence" value="ECO:0007669"/>
    <property type="project" value="InterPro"/>
</dbReference>
<dbReference type="CDD" id="cd07302">
    <property type="entry name" value="CHD"/>
    <property type="match status" value="1"/>
</dbReference>
<dbReference type="PROSITE" id="PS50112">
    <property type="entry name" value="PAS"/>
    <property type="match status" value="1"/>
</dbReference>
<proteinExistence type="predicted"/>
<feature type="transmembrane region" description="Helical" evidence="7">
    <location>
        <begin position="873"/>
        <end position="897"/>
    </location>
</feature>
<evidence type="ECO:0000256" key="3">
    <source>
        <dbReference type="ARBA" id="ARBA00022741"/>
    </source>
</evidence>
<sequence length="1590" mass="181083">MNTEQSLISKSQSESFSSIGQKTNNLLKGYDQIFPFYDSLFQFSSIPNILYQLFIFFFYFQNVYVCFWVSKSNRILWNTNDDLSNQFLHYFSSIFLFQPIDNNYLTSFIVFIILSFIILMIFIGHIICYKLTHHFIKQTLTLSRIFIELAPMIMINPLGLLFGRSLTDLIDKDYSTITIFTCIFSLVFLILMSLLFYFNCTMITASPYLGENILSAFTQDTLKYLGLCNSLFLAFSIITAHFYEWISIVLNVVHILPMIYILFLLAQRPFTQIVTNMIFFSNCTFSIFVDIVVLLFRLLKNNKTHIFLLVCLGLVIISTVGSILFFIIQRKILTKKTTPSNVELENNGHLSIDIEKKDLLDSLHIQSRKYLAHLYLYFCFEELDPLILDFLIIKYILLKYTDTPMLMKCMKIISFFPMEIRLLSSLASDGFKRRDLSTGDRFTLFELNHIIIIRQSSSSVAASDKLRELKTASKDIIFDAIQFWEHPTINFVQLHSMTTRIKTMKSLWEEALQEYPNSSQHSEEYCNFLIECSTDFSGAVLQKHRANLIEGGRNFSIDKCFRNFCTNFPGLLKKNIVDTNGSFVSKKNKNKGSSASSSYNNNVGASQATLSSIDAAVEEGIAKSLISHARTRLALQMSTKTKKARGIIRMWYVTLWTLIATLISTMFAFIFFYPYFNHRLNDVNRIELANHIHSSYYSSDFALLMVMAEKLGIFDLTALYNSIGDVDNDILEYQYFSVEDWEHEAIYHNVQAQNYYEKFLSSIAELSHQGIDIYELTGPLLAQDQMELFFCKNETILEGQKENLQTVLSYQFVAQAIVVGNKDYANWFTKLNEFCSIMKNSETVSDSLAVMKGFLTTESDTEYRNSKKVIDKVAYILPPIVFVVVIVPFLVQIILMYCEIRNFLKMMQTFDNTVKHEATQPLRRDNSFDISKRSEDSESSTRPIVALIILFGLSLAIFSVGLFAQLYFVVHYYNDKFEQTNLWIIAARKCRTLIIEILHFSAEVILITNSIIVPTTHITTTNELITLIQGKITILHDSMKAITTDTEDFPSVYGYDDTLDYLLHSEQCTINMSQESLHEMYRCSSVEHLISFVVDLVTELSVKIDSYEGKIVKEVPLNLFHIIDVHVIPMMKNVEDRFVDLSINFLAKYKSIMTGIFVALIAIILLLFIILIYIITYYNKCFSTALILLRRVSPLSIVSKPDILSYLLDRSDMVRSQLMTTSHSVIHNSSDCILCISLAGVIETINPAVTNLLGYTPEQLLGQPASIILDESDQAKIASQTILIKNKQSSSTYEDHISAISDDESSTPCSLTILGMVKDDIIKSFVFILRDEAELLKQQAEAESAKKQSEQLLYQILPPNIVLRLNQGEKDICFTVPSSTIMFIDIVKFSEYASTLTPKEIMSNLSLLFGAYDEVIQSYNMLLKIKLIGDVYMCAGGLFDPDSQPVLHAEQMVQFGLDILSIIDETNIKLNAILSVRIGINTGGPLIAGVLGIDKPVFDIIGDPINIAARLQSTDIPGNIQISQDTYSLIKDNDSFCIESRGEVFLKGKGKTNAFLVKKVIEQSNSLLVLQTPSEFAIRTPIELSHSEST</sequence>
<dbReference type="EMBL" id="MLAK01000421">
    <property type="protein sequence ID" value="OHT14154.1"/>
    <property type="molecule type" value="Genomic_DNA"/>
</dbReference>
<dbReference type="Gene3D" id="3.30.70.1230">
    <property type="entry name" value="Nucleotide cyclase"/>
    <property type="match status" value="1"/>
</dbReference>
<feature type="transmembrane region" description="Helical" evidence="7">
    <location>
        <begin position="278"/>
        <end position="299"/>
    </location>
</feature>
<dbReference type="SUPFAM" id="SSF55785">
    <property type="entry name" value="PYP-like sensor domain (PAS domain)"/>
    <property type="match status" value="1"/>
</dbReference>
<feature type="transmembrane region" description="Helical" evidence="7">
    <location>
        <begin position="174"/>
        <end position="200"/>
    </location>
</feature>
<feature type="transmembrane region" description="Helical" evidence="7">
    <location>
        <begin position="1156"/>
        <end position="1178"/>
    </location>
</feature>
<dbReference type="Pfam" id="PF13426">
    <property type="entry name" value="PAS_9"/>
    <property type="match status" value="1"/>
</dbReference>
<evidence type="ECO:0000313" key="10">
    <source>
        <dbReference type="EMBL" id="OHT14154.1"/>
    </source>
</evidence>
<feature type="transmembrane region" description="Helical" evidence="7">
    <location>
        <begin position="104"/>
        <end position="129"/>
    </location>
</feature>
<dbReference type="Pfam" id="PF00211">
    <property type="entry name" value="Guanylate_cyc"/>
    <property type="match status" value="1"/>
</dbReference>
<dbReference type="VEuPathDB" id="TrichDB:TRFO_03201"/>
<keyword evidence="4 7" id="KW-1133">Transmembrane helix</keyword>
<dbReference type="PROSITE" id="PS50125">
    <property type="entry name" value="GUANYLATE_CYCLASE_2"/>
    <property type="match status" value="1"/>
</dbReference>
<feature type="domain" description="PAS" evidence="8">
    <location>
        <begin position="1225"/>
        <end position="1263"/>
    </location>
</feature>
<name>A0A1J4KSS2_9EUKA</name>
<evidence type="ECO:0000256" key="2">
    <source>
        <dbReference type="ARBA" id="ARBA00022692"/>
    </source>
</evidence>
<dbReference type="GO" id="GO:0007168">
    <property type="term" value="P:receptor guanylyl cyclase signaling pathway"/>
    <property type="evidence" value="ECO:0007669"/>
    <property type="project" value="TreeGrafter"/>
</dbReference>
<feature type="transmembrane region" description="Helical" evidence="7">
    <location>
        <begin position="305"/>
        <end position="328"/>
    </location>
</feature>
<dbReference type="InterPro" id="IPR001054">
    <property type="entry name" value="A/G_cyclase"/>
</dbReference>
<evidence type="ECO:0000256" key="5">
    <source>
        <dbReference type="ARBA" id="ARBA00023136"/>
    </source>
</evidence>
<feature type="transmembrane region" description="Helical" evidence="7">
    <location>
        <begin position="245"/>
        <end position="266"/>
    </location>
</feature>
<reference evidence="10" key="1">
    <citation type="submission" date="2016-10" db="EMBL/GenBank/DDBJ databases">
        <authorList>
            <person name="Benchimol M."/>
            <person name="Almeida L.G."/>
            <person name="Vasconcelos A.T."/>
            <person name="Perreira-Neves A."/>
            <person name="Rosa I.A."/>
            <person name="Tasca T."/>
            <person name="Bogo M.R."/>
            <person name="de Souza W."/>
        </authorList>
    </citation>
    <scope>NUCLEOTIDE SEQUENCE [LARGE SCALE GENOMIC DNA]</scope>
    <source>
        <strain evidence="10">K</strain>
    </source>
</reference>
<evidence type="ECO:0000259" key="8">
    <source>
        <dbReference type="PROSITE" id="PS50112"/>
    </source>
</evidence>
<dbReference type="Proteomes" id="UP000179807">
    <property type="component" value="Unassembled WGS sequence"/>
</dbReference>
<evidence type="ECO:0000256" key="6">
    <source>
        <dbReference type="ARBA" id="ARBA00023239"/>
    </source>
</evidence>
<dbReference type="InterPro" id="IPR000014">
    <property type="entry name" value="PAS"/>
</dbReference>
<comment type="subcellular location">
    <subcellularLocation>
        <location evidence="1">Membrane</location>
    </subcellularLocation>
</comment>
<feature type="transmembrane region" description="Helical" evidence="7">
    <location>
        <begin position="49"/>
        <end position="70"/>
    </location>
</feature>
<evidence type="ECO:0000256" key="1">
    <source>
        <dbReference type="ARBA" id="ARBA00004370"/>
    </source>
</evidence>
<dbReference type="InterPro" id="IPR035965">
    <property type="entry name" value="PAS-like_dom_sf"/>
</dbReference>
<keyword evidence="6" id="KW-0456">Lyase</keyword>
<dbReference type="CDD" id="cd00130">
    <property type="entry name" value="PAS"/>
    <property type="match status" value="1"/>
</dbReference>
<feature type="transmembrane region" description="Helical" evidence="7">
    <location>
        <begin position="141"/>
        <end position="162"/>
    </location>
</feature>
<dbReference type="InterPro" id="IPR050401">
    <property type="entry name" value="Cyclic_nucleotide_synthase"/>
</dbReference>
<feature type="domain" description="Guanylate cyclase" evidence="9">
    <location>
        <begin position="1380"/>
        <end position="1512"/>
    </location>
</feature>
<dbReference type="GO" id="GO:0004016">
    <property type="term" value="F:adenylate cyclase activity"/>
    <property type="evidence" value="ECO:0007669"/>
    <property type="project" value="TreeGrafter"/>
</dbReference>
<dbReference type="PANTHER" id="PTHR11920:SF335">
    <property type="entry name" value="GUANYLATE CYCLASE"/>
    <property type="match status" value="1"/>
</dbReference>
<dbReference type="GO" id="GO:0000166">
    <property type="term" value="F:nucleotide binding"/>
    <property type="evidence" value="ECO:0007669"/>
    <property type="project" value="UniProtKB-KW"/>
</dbReference>
<dbReference type="GO" id="GO:0004383">
    <property type="term" value="F:guanylate cyclase activity"/>
    <property type="evidence" value="ECO:0007669"/>
    <property type="project" value="TreeGrafter"/>
</dbReference>
<dbReference type="GO" id="GO:0001653">
    <property type="term" value="F:peptide receptor activity"/>
    <property type="evidence" value="ECO:0007669"/>
    <property type="project" value="TreeGrafter"/>
</dbReference>
<keyword evidence="3" id="KW-0547">Nucleotide-binding</keyword>
<keyword evidence="2 7" id="KW-0812">Transmembrane</keyword>
<evidence type="ECO:0000256" key="4">
    <source>
        <dbReference type="ARBA" id="ARBA00022989"/>
    </source>
</evidence>
<feature type="transmembrane region" description="Helical" evidence="7">
    <location>
        <begin position="650"/>
        <end position="676"/>
    </location>
</feature>
<organism evidence="10 11">
    <name type="scientific">Tritrichomonas foetus</name>
    <dbReference type="NCBI Taxonomy" id="1144522"/>
    <lineage>
        <taxon>Eukaryota</taxon>
        <taxon>Metamonada</taxon>
        <taxon>Parabasalia</taxon>
        <taxon>Tritrichomonadida</taxon>
        <taxon>Tritrichomonadidae</taxon>
        <taxon>Tritrichomonas</taxon>
    </lineage>
</organism>
<dbReference type="NCBIfam" id="TIGR00229">
    <property type="entry name" value="sensory_box"/>
    <property type="match status" value="1"/>
</dbReference>
<evidence type="ECO:0000259" key="9">
    <source>
        <dbReference type="PROSITE" id="PS50125"/>
    </source>
</evidence>